<accession>A0A2A5WCM6</accession>
<organism evidence="10 11">
    <name type="scientific">OM182 bacterium MED-G28</name>
    <dbReference type="NCBI Taxonomy" id="1986256"/>
    <lineage>
        <taxon>Bacteria</taxon>
        <taxon>Pseudomonadati</taxon>
        <taxon>Pseudomonadota</taxon>
        <taxon>Gammaproteobacteria</taxon>
        <taxon>OMG group</taxon>
        <taxon>OM182 clade</taxon>
    </lineage>
</organism>
<dbReference type="GO" id="GO:0006220">
    <property type="term" value="P:pyrimidine nucleotide metabolic process"/>
    <property type="evidence" value="ECO:0007669"/>
    <property type="project" value="UniProtKB-UniRule"/>
</dbReference>
<feature type="domain" description="Cytidylate kinase" evidence="9">
    <location>
        <begin position="7"/>
        <end position="218"/>
    </location>
</feature>
<evidence type="ECO:0000256" key="8">
    <source>
        <dbReference type="HAMAP-Rule" id="MF_00238"/>
    </source>
</evidence>
<evidence type="ECO:0000256" key="7">
    <source>
        <dbReference type="ARBA" id="ARBA00048478"/>
    </source>
</evidence>
<comment type="catalytic activity">
    <reaction evidence="6 8">
        <text>dCMP + ATP = dCDP + ADP</text>
        <dbReference type="Rhea" id="RHEA:25094"/>
        <dbReference type="ChEBI" id="CHEBI:30616"/>
        <dbReference type="ChEBI" id="CHEBI:57566"/>
        <dbReference type="ChEBI" id="CHEBI:58593"/>
        <dbReference type="ChEBI" id="CHEBI:456216"/>
        <dbReference type="EC" id="2.7.4.25"/>
    </reaction>
</comment>
<dbReference type="Gene3D" id="3.40.50.300">
    <property type="entry name" value="P-loop containing nucleotide triphosphate hydrolases"/>
    <property type="match status" value="1"/>
</dbReference>
<protein>
    <recommendedName>
        <fullName evidence="8">Cytidylate kinase</fullName>
        <shortName evidence="8">CK</shortName>
        <ecNumber evidence="8">2.7.4.25</ecNumber>
    </recommendedName>
    <alternativeName>
        <fullName evidence="8">Cytidine monophosphate kinase</fullName>
        <shortName evidence="8">CMP kinase</shortName>
    </alternativeName>
</protein>
<dbReference type="CDD" id="cd02020">
    <property type="entry name" value="CMPK"/>
    <property type="match status" value="1"/>
</dbReference>
<dbReference type="PANTHER" id="PTHR21299">
    <property type="entry name" value="CYTIDYLATE KINASE/PANTOATE-BETA-ALANINE LIGASE"/>
    <property type="match status" value="1"/>
</dbReference>
<evidence type="ECO:0000256" key="4">
    <source>
        <dbReference type="ARBA" id="ARBA00022777"/>
    </source>
</evidence>
<dbReference type="GO" id="GO:0036431">
    <property type="term" value="F:dCMP kinase activity"/>
    <property type="evidence" value="ECO:0007669"/>
    <property type="project" value="InterPro"/>
</dbReference>
<dbReference type="SUPFAM" id="SSF52540">
    <property type="entry name" value="P-loop containing nucleoside triphosphate hydrolases"/>
    <property type="match status" value="1"/>
</dbReference>
<dbReference type="HAMAP" id="MF_00238">
    <property type="entry name" value="Cytidyl_kinase_type1"/>
    <property type="match status" value="1"/>
</dbReference>
<comment type="subcellular location">
    <subcellularLocation>
        <location evidence="8">Cytoplasm</location>
    </subcellularLocation>
</comment>
<reference evidence="10 11" key="1">
    <citation type="submission" date="2017-08" db="EMBL/GenBank/DDBJ databases">
        <title>Fine stratification of microbial communities through a metagenomic profile of the photic zone.</title>
        <authorList>
            <person name="Haro-Moreno J.M."/>
            <person name="Lopez-Perez M."/>
            <person name="De La Torre J."/>
            <person name="Picazo A."/>
            <person name="Camacho A."/>
            <person name="Rodriguez-Valera F."/>
        </authorList>
    </citation>
    <scope>NUCLEOTIDE SEQUENCE [LARGE SCALE GENOMIC DNA]</scope>
    <source>
        <strain evidence="10">MED-G28</strain>
    </source>
</reference>
<sequence>MNPVPVITIDGPSGSGKGTIAGQVAERLGFTLLDSGALYRTLGIASHKQGIDTADEQQLVCLARSLDISFGKRGLGTVILNGEDVSKDIRTKLGSHLASLVGAIPAARDALFERQLQFRQAPGLVADGRDMGTVVFPDAKLKIFLTASVSERAQRRYKQLIDKGIDANLPDLLAELKERDRRDIERPISPLKPAKDALILDSTELTIDQVTEQILSEFSAKTGT</sequence>
<evidence type="ECO:0000313" key="11">
    <source>
        <dbReference type="Proteomes" id="UP000219329"/>
    </source>
</evidence>
<keyword evidence="2 8" id="KW-0808">Transferase</keyword>
<evidence type="ECO:0000256" key="3">
    <source>
        <dbReference type="ARBA" id="ARBA00022741"/>
    </source>
</evidence>
<gene>
    <name evidence="8 10" type="primary">cmk</name>
    <name evidence="10" type="ORF">CNF02_05790</name>
</gene>
<evidence type="ECO:0000259" key="9">
    <source>
        <dbReference type="Pfam" id="PF02224"/>
    </source>
</evidence>
<keyword evidence="5 8" id="KW-0067">ATP-binding</keyword>
<comment type="catalytic activity">
    <reaction evidence="7 8">
        <text>CMP + ATP = CDP + ADP</text>
        <dbReference type="Rhea" id="RHEA:11600"/>
        <dbReference type="ChEBI" id="CHEBI:30616"/>
        <dbReference type="ChEBI" id="CHEBI:58069"/>
        <dbReference type="ChEBI" id="CHEBI:60377"/>
        <dbReference type="ChEBI" id="CHEBI:456216"/>
        <dbReference type="EC" id="2.7.4.25"/>
    </reaction>
</comment>
<dbReference type="GO" id="GO:0036430">
    <property type="term" value="F:CMP kinase activity"/>
    <property type="evidence" value="ECO:0007669"/>
    <property type="project" value="RHEA"/>
</dbReference>
<dbReference type="NCBIfam" id="TIGR00017">
    <property type="entry name" value="cmk"/>
    <property type="match status" value="1"/>
</dbReference>
<evidence type="ECO:0000256" key="5">
    <source>
        <dbReference type="ARBA" id="ARBA00022840"/>
    </source>
</evidence>
<proteinExistence type="inferred from homology"/>
<dbReference type="GO" id="GO:0015949">
    <property type="term" value="P:nucleobase-containing small molecule interconversion"/>
    <property type="evidence" value="ECO:0007669"/>
    <property type="project" value="TreeGrafter"/>
</dbReference>
<dbReference type="EMBL" id="NTJZ01000004">
    <property type="protein sequence ID" value="PDH34305.1"/>
    <property type="molecule type" value="Genomic_DNA"/>
</dbReference>
<dbReference type="GO" id="GO:0005524">
    <property type="term" value="F:ATP binding"/>
    <property type="evidence" value="ECO:0007669"/>
    <property type="project" value="UniProtKB-UniRule"/>
</dbReference>
<dbReference type="InterPro" id="IPR011994">
    <property type="entry name" value="Cytidylate_kinase_dom"/>
</dbReference>
<feature type="binding site" evidence="8">
    <location>
        <begin position="11"/>
        <end position="19"/>
    </location>
    <ligand>
        <name>ATP</name>
        <dbReference type="ChEBI" id="CHEBI:30616"/>
    </ligand>
</feature>
<evidence type="ECO:0000256" key="6">
    <source>
        <dbReference type="ARBA" id="ARBA00047615"/>
    </source>
</evidence>
<dbReference type="AlphaFoldDB" id="A0A2A5WCM6"/>
<evidence type="ECO:0000256" key="2">
    <source>
        <dbReference type="ARBA" id="ARBA00022679"/>
    </source>
</evidence>
<name>A0A2A5WCM6_9GAMM</name>
<dbReference type="EC" id="2.7.4.25" evidence="8"/>
<dbReference type="GO" id="GO:0005829">
    <property type="term" value="C:cytosol"/>
    <property type="evidence" value="ECO:0007669"/>
    <property type="project" value="TreeGrafter"/>
</dbReference>
<evidence type="ECO:0000256" key="1">
    <source>
        <dbReference type="ARBA" id="ARBA00009427"/>
    </source>
</evidence>
<dbReference type="Pfam" id="PF02224">
    <property type="entry name" value="Cytidylate_kin"/>
    <property type="match status" value="1"/>
</dbReference>
<keyword evidence="3 8" id="KW-0547">Nucleotide-binding</keyword>
<comment type="similarity">
    <text evidence="1 8">Belongs to the cytidylate kinase family. Type 1 subfamily.</text>
</comment>
<keyword evidence="8" id="KW-0963">Cytoplasm</keyword>
<comment type="caution">
    <text evidence="10">The sequence shown here is derived from an EMBL/GenBank/DDBJ whole genome shotgun (WGS) entry which is preliminary data.</text>
</comment>
<dbReference type="InterPro" id="IPR027417">
    <property type="entry name" value="P-loop_NTPase"/>
</dbReference>
<evidence type="ECO:0000313" key="10">
    <source>
        <dbReference type="EMBL" id="PDH34305.1"/>
    </source>
</evidence>
<dbReference type="InterPro" id="IPR003136">
    <property type="entry name" value="Cytidylate_kin"/>
</dbReference>
<keyword evidence="4 8" id="KW-0418">Kinase</keyword>
<dbReference type="Proteomes" id="UP000219329">
    <property type="component" value="Unassembled WGS sequence"/>
</dbReference>
<dbReference type="PANTHER" id="PTHR21299:SF2">
    <property type="entry name" value="CYTIDYLATE KINASE"/>
    <property type="match status" value="1"/>
</dbReference>